<gene>
    <name evidence="7" type="ORF">HIR71_13440</name>
</gene>
<evidence type="ECO:0000256" key="4">
    <source>
        <dbReference type="PROSITE-ProRule" id="PRU00169"/>
    </source>
</evidence>
<reference evidence="7 8" key="1">
    <citation type="submission" date="2020-04" db="EMBL/GenBank/DDBJ databases">
        <title>Sequencing and Assembly of C. fimi.</title>
        <authorList>
            <person name="Ramsey A.R."/>
        </authorList>
    </citation>
    <scope>NUCLEOTIDE SEQUENCE [LARGE SCALE GENOMIC DNA]</scope>
    <source>
        <strain evidence="7 8">SB</strain>
    </source>
</reference>
<name>A0A7Y0M0B6_CELFI</name>
<evidence type="ECO:0000259" key="5">
    <source>
        <dbReference type="PROSITE" id="PS50043"/>
    </source>
</evidence>
<accession>A0A7Y0M0B6</accession>
<feature type="domain" description="Response regulatory" evidence="6">
    <location>
        <begin position="1"/>
        <end position="31"/>
    </location>
</feature>
<evidence type="ECO:0000256" key="3">
    <source>
        <dbReference type="ARBA" id="ARBA00023163"/>
    </source>
</evidence>
<dbReference type="PANTHER" id="PTHR43214">
    <property type="entry name" value="TWO-COMPONENT RESPONSE REGULATOR"/>
    <property type="match status" value="1"/>
</dbReference>
<dbReference type="SUPFAM" id="SSF46894">
    <property type="entry name" value="C-terminal effector domain of the bipartite response regulators"/>
    <property type="match status" value="1"/>
</dbReference>
<feature type="domain" description="HTH luxR-type" evidence="5">
    <location>
        <begin position="61"/>
        <end position="126"/>
    </location>
</feature>
<evidence type="ECO:0000256" key="2">
    <source>
        <dbReference type="ARBA" id="ARBA00023125"/>
    </source>
</evidence>
<evidence type="ECO:0000259" key="6">
    <source>
        <dbReference type="PROSITE" id="PS50110"/>
    </source>
</evidence>
<dbReference type="PRINTS" id="PR00038">
    <property type="entry name" value="HTHLUXR"/>
</dbReference>
<dbReference type="PROSITE" id="PS50110">
    <property type="entry name" value="RESPONSE_REGULATORY"/>
    <property type="match status" value="1"/>
</dbReference>
<dbReference type="InterPro" id="IPR039420">
    <property type="entry name" value="WalR-like"/>
</dbReference>
<keyword evidence="1" id="KW-0805">Transcription regulation</keyword>
<keyword evidence="2" id="KW-0238">DNA-binding</keyword>
<dbReference type="PANTHER" id="PTHR43214:SF24">
    <property type="entry name" value="TRANSCRIPTIONAL REGULATORY PROTEIN NARL-RELATED"/>
    <property type="match status" value="1"/>
</dbReference>
<dbReference type="PROSITE" id="PS00622">
    <property type="entry name" value="HTH_LUXR_1"/>
    <property type="match status" value="1"/>
</dbReference>
<dbReference type="InterPro" id="IPR001789">
    <property type="entry name" value="Sig_transdc_resp-reg_receiver"/>
</dbReference>
<dbReference type="Gene3D" id="3.40.50.2300">
    <property type="match status" value="1"/>
</dbReference>
<evidence type="ECO:0000313" key="8">
    <source>
        <dbReference type="Proteomes" id="UP000562124"/>
    </source>
</evidence>
<dbReference type="GO" id="GO:0006355">
    <property type="term" value="P:regulation of DNA-templated transcription"/>
    <property type="evidence" value="ECO:0007669"/>
    <property type="project" value="InterPro"/>
</dbReference>
<dbReference type="Pfam" id="PF00196">
    <property type="entry name" value="GerE"/>
    <property type="match status" value="1"/>
</dbReference>
<comment type="caution">
    <text evidence="4">Lacks conserved residue(s) required for the propagation of feature annotation.</text>
</comment>
<dbReference type="Proteomes" id="UP000562124">
    <property type="component" value="Unassembled WGS sequence"/>
</dbReference>
<dbReference type="EMBL" id="JABCJJ010000026">
    <property type="protein sequence ID" value="NMR21204.1"/>
    <property type="molecule type" value="Genomic_DNA"/>
</dbReference>
<dbReference type="AlphaFoldDB" id="A0A7Y0M0B6"/>
<dbReference type="InterPro" id="IPR000792">
    <property type="entry name" value="Tscrpt_reg_LuxR_C"/>
</dbReference>
<proteinExistence type="predicted"/>
<dbReference type="GO" id="GO:0003677">
    <property type="term" value="F:DNA binding"/>
    <property type="evidence" value="ECO:0007669"/>
    <property type="project" value="UniProtKB-KW"/>
</dbReference>
<comment type="caution">
    <text evidence="7">The sequence shown here is derived from an EMBL/GenBank/DDBJ whole genome shotgun (WGS) entry which is preliminary data.</text>
</comment>
<dbReference type="SMART" id="SM00421">
    <property type="entry name" value="HTH_LUXR"/>
    <property type="match status" value="1"/>
</dbReference>
<sequence length="128" mass="13456">MALTALRHGAAGFLLKDSPPADLVDAVHRVGAGRPILSPSVTAQLIAAVAAPGDDGRRARAQAVLDRLTDREREVALAIGRGLSNADIARELYLGVATVKTHVGHLFTKLDVVNRVQIARTVHDADVG</sequence>
<dbReference type="PROSITE" id="PS50043">
    <property type="entry name" value="HTH_LUXR_2"/>
    <property type="match status" value="1"/>
</dbReference>
<protein>
    <submittedName>
        <fullName evidence="7">Response regulator transcription factor</fullName>
    </submittedName>
</protein>
<dbReference type="CDD" id="cd06170">
    <property type="entry name" value="LuxR_C_like"/>
    <property type="match status" value="1"/>
</dbReference>
<organism evidence="7 8">
    <name type="scientific">Cellulomonas fimi</name>
    <dbReference type="NCBI Taxonomy" id="1708"/>
    <lineage>
        <taxon>Bacteria</taxon>
        <taxon>Bacillati</taxon>
        <taxon>Actinomycetota</taxon>
        <taxon>Actinomycetes</taxon>
        <taxon>Micrococcales</taxon>
        <taxon>Cellulomonadaceae</taxon>
        <taxon>Cellulomonas</taxon>
    </lineage>
</organism>
<evidence type="ECO:0000313" key="7">
    <source>
        <dbReference type="EMBL" id="NMR21204.1"/>
    </source>
</evidence>
<evidence type="ECO:0000256" key="1">
    <source>
        <dbReference type="ARBA" id="ARBA00023015"/>
    </source>
</evidence>
<dbReference type="GO" id="GO:0000160">
    <property type="term" value="P:phosphorelay signal transduction system"/>
    <property type="evidence" value="ECO:0007669"/>
    <property type="project" value="InterPro"/>
</dbReference>
<keyword evidence="8" id="KW-1185">Reference proteome</keyword>
<dbReference type="InterPro" id="IPR016032">
    <property type="entry name" value="Sig_transdc_resp-reg_C-effctor"/>
</dbReference>
<keyword evidence="3" id="KW-0804">Transcription</keyword>